<sequence length="322" mass="34666">MKNWINRMLSGADKAPDAAAGAAPQADELGEDYGVQVDAAYYRWLTASGGYQAGAEVEEHILDLVRTLAADPLAASGLVPRIPELIPKLLRDLADDEVSTGDLARQVEQDLVLVAEVIREANSAYYRPLQAVKSLDAALMMIGQNGLRMLLARIAFRPLIRMADQGFARHAAPLVWNQSEKCALASSLMAPGLGAGVFEAYLAGLMQNLGLVVAFRLAERAVENGKIPGSSDFGRRLFDVSRDLSSTIAAHWEFPPDVVEGIAGVGQPDASPLARTLERGDRIAKLRLLLDAHVVLEDDALVTEGLDSFERRCLGKLTDLPG</sequence>
<evidence type="ECO:0000313" key="3">
    <source>
        <dbReference type="Proteomes" id="UP000180246"/>
    </source>
</evidence>
<protein>
    <submittedName>
        <fullName evidence="2">HDOD domain protein</fullName>
    </submittedName>
</protein>
<reference evidence="2 3" key="1">
    <citation type="submission" date="2014-10" db="EMBL/GenBank/DDBJ databases">
        <authorList>
            <person name="Seo M.-J."/>
            <person name="Seok Y.J."/>
            <person name="Cha I.-T."/>
        </authorList>
    </citation>
    <scope>NUCLEOTIDE SEQUENCE [LARGE SCALE GENOMIC DNA]</scope>
    <source>
        <strain evidence="2 3">NEU</strain>
    </source>
</reference>
<evidence type="ECO:0000259" key="1">
    <source>
        <dbReference type="PROSITE" id="PS51833"/>
    </source>
</evidence>
<dbReference type="PANTHER" id="PTHR33525:SF6">
    <property type="entry name" value="HDOD DOMAIN-CONTAINING PROTEIN"/>
    <property type="match status" value="1"/>
</dbReference>
<organism evidence="2 3">
    <name type="scientific">Massilia timonae</name>
    <dbReference type="NCBI Taxonomy" id="47229"/>
    <lineage>
        <taxon>Bacteria</taxon>
        <taxon>Pseudomonadati</taxon>
        <taxon>Pseudomonadota</taxon>
        <taxon>Betaproteobacteria</taxon>
        <taxon>Burkholderiales</taxon>
        <taxon>Oxalobacteraceae</taxon>
        <taxon>Telluria group</taxon>
        <taxon>Massilia</taxon>
    </lineage>
</organism>
<dbReference type="PANTHER" id="PTHR33525">
    <property type="match status" value="1"/>
</dbReference>
<dbReference type="Pfam" id="PF08668">
    <property type="entry name" value="HDOD"/>
    <property type="match status" value="1"/>
</dbReference>
<dbReference type="PROSITE" id="PS51833">
    <property type="entry name" value="HDOD"/>
    <property type="match status" value="1"/>
</dbReference>
<accession>A0A1S2N937</accession>
<dbReference type="InterPro" id="IPR013976">
    <property type="entry name" value="HDOD"/>
</dbReference>
<comment type="caution">
    <text evidence="2">The sequence shown here is derived from an EMBL/GenBank/DDBJ whole genome shotgun (WGS) entry which is preliminary data.</text>
</comment>
<dbReference type="RefSeq" id="WP_071362049.1">
    <property type="nucleotide sequence ID" value="NZ_JRYB01000001.1"/>
</dbReference>
<feature type="domain" description="HDOD" evidence="1">
    <location>
        <begin position="79"/>
        <end position="268"/>
    </location>
</feature>
<dbReference type="InterPro" id="IPR052340">
    <property type="entry name" value="RNase_Y/CdgJ"/>
</dbReference>
<dbReference type="Gene3D" id="1.10.3210.10">
    <property type="entry name" value="Hypothetical protein af1432"/>
    <property type="match status" value="1"/>
</dbReference>
<dbReference type="AlphaFoldDB" id="A0A1S2N937"/>
<dbReference type="SUPFAM" id="SSF109604">
    <property type="entry name" value="HD-domain/PDEase-like"/>
    <property type="match status" value="1"/>
</dbReference>
<dbReference type="EMBL" id="JRYB01000001">
    <property type="protein sequence ID" value="OIJ40832.1"/>
    <property type="molecule type" value="Genomic_DNA"/>
</dbReference>
<gene>
    <name evidence="2" type="ORF">LO55_3010</name>
</gene>
<evidence type="ECO:0000313" key="2">
    <source>
        <dbReference type="EMBL" id="OIJ40832.1"/>
    </source>
</evidence>
<name>A0A1S2N937_9BURK</name>
<dbReference type="Proteomes" id="UP000180246">
    <property type="component" value="Unassembled WGS sequence"/>
</dbReference>
<proteinExistence type="predicted"/>